<feature type="region of interest" description="Disordered" evidence="1">
    <location>
        <begin position="59"/>
        <end position="81"/>
    </location>
</feature>
<evidence type="ECO:0000313" key="3">
    <source>
        <dbReference type="Proteomes" id="UP000016932"/>
    </source>
</evidence>
<gene>
    <name evidence="2" type="ORF">MYCFIDRAFT_183103</name>
</gene>
<keyword evidence="3" id="KW-1185">Reference proteome</keyword>
<dbReference type="EMBL" id="KB446559">
    <property type="protein sequence ID" value="EME82443.1"/>
    <property type="molecule type" value="Genomic_DNA"/>
</dbReference>
<sequence>MHSTCMPAFQNTHHNAIKDMAHRITGWEEATRSSGNTTRKLLQALRLTLMKVYCHCPSSRNLGDSTSCPRYHDSDPLSTLA</sequence>
<accession>M3AZ30</accession>
<proteinExistence type="predicted"/>
<dbReference type="KEGG" id="pfj:MYCFIDRAFT_183103"/>
<protein>
    <submittedName>
        <fullName evidence="2">Uncharacterized protein</fullName>
    </submittedName>
</protein>
<dbReference type="Proteomes" id="UP000016932">
    <property type="component" value="Unassembled WGS sequence"/>
</dbReference>
<dbReference type="HOGENOM" id="CLU_2574889_0_0_1"/>
<organism evidence="2 3">
    <name type="scientific">Pseudocercospora fijiensis (strain CIRAD86)</name>
    <name type="common">Black leaf streak disease fungus</name>
    <name type="synonym">Mycosphaerella fijiensis</name>
    <dbReference type="NCBI Taxonomy" id="383855"/>
    <lineage>
        <taxon>Eukaryota</taxon>
        <taxon>Fungi</taxon>
        <taxon>Dikarya</taxon>
        <taxon>Ascomycota</taxon>
        <taxon>Pezizomycotina</taxon>
        <taxon>Dothideomycetes</taxon>
        <taxon>Dothideomycetidae</taxon>
        <taxon>Mycosphaerellales</taxon>
        <taxon>Mycosphaerellaceae</taxon>
        <taxon>Pseudocercospora</taxon>
    </lineage>
</organism>
<dbReference type="GeneID" id="19334654"/>
<dbReference type="VEuPathDB" id="FungiDB:MYCFIDRAFT_183103"/>
<evidence type="ECO:0000313" key="2">
    <source>
        <dbReference type="EMBL" id="EME82443.1"/>
    </source>
</evidence>
<dbReference type="RefSeq" id="XP_007927809.1">
    <property type="nucleotide sequence ID" value="XM_007929618.1"/>
</dbReference>
<feature type="compositionally biased region" description="Polar residues" evidence="1">
    <location>
        <begin position="59"/>
        <end position="68"/>
    </location>
</feature>
<evidence type="ECO:0000256" key="1">
    <source>
        <dbReference type="SAM" id="MobiDB-lite"/>
    </source>
</evidence>
<reference evidence="2 3" key="1">
    <citation type="journal article" date="2012" name="PLoS Pathog.">
        <title>Diverse lifestyles and strategies of plant pathogenesis encoded in the genomes of eighteen Dothideomycetes fungi.</title>
        <authorList>
            <person name="Ohm R.A."/>
            <person name="Feau N."/>
            <person name="Henrissat B."/>
            <person name="Schoch C.L."/>
            <person name="Horwitz B.A."/>
            <person name="Barry K.W."/>
            <person name="Condon B.J."/>
            <person name="Copeland A.C."/>
            <person name="Dhillon B."/>
            <person name="Glaser F."/>
            <person name="Hesse C.N."/>
            <person name="Kosti I."/>
            <person name="LaButti K."/>
            <person name="Lindquist E.A."/>
            <person name="Lucas S."/>
            <person name="Salamov A.A."/>
            <person name="Bradshaw R.E."/>
            <person name="Ciuffetti L."/>
            <person name="Hamelin R.C."/>
            <person name="Kema G.H.J."/>
            <person name="Lawrence C."/>
            <person name="Scott J.A."/>
            <person name="Spatafora J.W."/>
            <person name="Turgeon B.G."/>
            <person name="de Wit P.J.G.M."/>
            <person name="Zhong S."/>
            <person name="Goodwin S.B."/>
            <person name="Grigoriev I.V."/>
        </authorList>
    </citation>
    <scope>NUCLEOTIDE SEQUENCE [LARGE SCALE GENOMIC DNA]</scope>
    <source>
        <strain evidence="2 3">CIRAD86</strain>
    </source>
</reference>
<name>M3AZ30_PSEFD</name>
<dbReference type="AlphaFoldDB" id="M3AZ30"/>